<dbReference type="PANTHER" id="PTHR40661:SF2">
    <property type="entry name" value="HTH-TYPE TRANSCRIPTIONAL REGULATOR PRTR"/>
    <property type="match status" value="1"/>
</dbReference>
<sequence>MEHIGDRIKEARLKLGLSQSALAKRADVSQGTIGQLESGRNHSSGKIVEFNVSPEWLLYGKNPPSIFSKPSKVDNLDLFITSNNTNAALKKKFLKQNSFGTDYIDFIKCKDESMSPTISIFDDVAFNRLDKIKHENGVFVIKRSSELIFIRRTILDSSQKWIYRCDNLDKTRFFDVDAIDTWTSYSQRKTDMTHQPL</sequence>
<accession>A0A2P7TX48</accession>
<dbReference type="PANTHER" id="PTHR40661">
    <property type="match status" value="1"/>
</dbReference>
<dbReference type="SMART" id="SM00530">
    <property type="entry name" value="HTH_XRE"/>
    <property type="match status" value="1"/>
</dbReference>
<dbReference type="OrthoDB" id="9791537at2"/>
<organism evidence="5 6">
    <name type="scientific">Neisseria iguanae</name>
    <dbReference type="NCBI Taxonomy" id="90242"/>
    <lineage>
        <taxon>Bacteria</taxon>
        <taxon>Pseudomonadati</taxon>
        <taxon>Pseudomonadota</taxon>
        <taxon>Betaproteobacteria</taxon>
        <taxon>Neisseriales</taxon>
        <taxon>Neisseriaceae</taxon>
        <taxon>Neisseria</taxon>
    </lineage>
</organism>
<evidence type="ECO:0000313" key="6">
    <source>
        <dbReference type="Proteomes" id="UP000241868"/>
    </source>
</evidence>
<dbReference type="Proteomes" id="UP000241868">
    <property type="component" value="Unassembled WGS sequence"/>
</dbReference>
<dbReference type="RefSeq" id="WP_106743257.1">
    <property type="nucleotide sequence ID" value="NZ_PXYY01000154.1"/>
</dbReference>
<evidence type="ECO:0000313" key="5">
    <source>
        <dbReference type="EMBL" id="PSJ79225.1"/>
    </source>
</evidence>
<feature type="domain" description="HTH cro/C1-type" evidence="4">
    <location>
        <begin position="8"/>
        <end position="57"/>
    </location>
</feature>
<dbReference type="EMBL" id="PXYY01000154">
    <property type="protein sequence ID" value="PSJ79225.1"/>
    <property type="molecule type" value="Genomic_DNA"/>
</dbReference>
<dbReference type="AlphaFoldDB" id="A0A2P7TX48"/>
<keyword evidence="3" id="KW-0804">Transcription</keyword>
<evidence type="ECO:0000256" key="3">
    <source>
        <dbReference type="ARBA" id="ARBA00023163"/>
    </source>
</evidence>
<evidence type="ECO:0000256" key="1">
    <source>
        <dbReference type="ARBA" id="ARBA00023015"/>
    </source>
</evidence>
<dbReference type="CDD" id="cd00093">
    <property type="entry name" value="HTH_XRE"/>
    <property type="match status" value="1"/>
</dbReference>
<dbReference type="PROSITE" id="PS50943">
    <property type="entry name" value="HTH_CROC1"/>
    <property type="match status" value="1"/>
</dbReference>
<dbReference type="Pfam" id="PF01381">
    <property type="entry name" value="HTH_3"/>
    <property type="match status" value="1"/>
</dbReference>
<keyword evidence="2" id="KW-0238">DNA-binding</keyword>
<dbReference type="GO" id="GO:0003677">
    <property type="term" value="F:DNA binding"/>
    <property type="evidence" value="ECO:0007669"/>
    <property type="project" value="UniProtKB-KW"/>
</dbReference>
<name>A0A2P7TX48_9NEIS</name>
<evidence type="ECO:0000259" key="4">
    <source>
        <dbReference type="PROSITE" id="PS50943"/>
    </source>
</evidence>
<keyword evidence="1" id="KW-0805">Transcription regulation</keyword>
<protein>
    <submittedName>
        <fullName evidence="5">CI repressor protein</fullName>
    </submittedName>
</protein>
<keyword evidence="6" id="KW-1185">Reference proteome</keyword>
<dbReference type="SUPFAM" id="SSF47413">
    <property type="entry name" value="lambda repressor-like DNA-binding domains"/>
    <property type="match status" value="1"/>
</dbReference>
<reference evidence="5 6" key="1">
    <citation type="submission" date="2018-03" db="EMBL/GenBank/DDBJ databases">
        <title>Neisseria weixii sp. nov., isolated from the intestinal contents of Tibetan Plateau pika (Ochotona curzoniae) in Yushu, Qinghai Province, China.</title>
        <authorList>
            <person name="Gui Z."/>
        </authorList>
    </citation>
    <scope>NUCLEOTIDE SEQUENCE [LARGE SCALE GENOMIC DNA]</scope>
    <source>
        <strain evidence="5 6">ATCC 51483</strain>
    </source>
</reference>
<proteinExistence type="predicted"/>
<dbReference type="Gene3D" id="1.10.260.40">
    <property type="entry name" value="lambda repressor-like DNA-binding domains"/>
    <property type="match status" value="1"/>
</dbReference>
<gene>
    <name evidence="5" type="ORF">C7N83_13540</name>
</gene>
<comment type="caution">
    <text evidence="5">The sequence shown here is derived from an EMBL/GenBank/DDBJ whole genome shotgun (WGS) entry which is preliminary data.</text>
</comment>
<evidence type="ECO:0000256" key="2">
    <source>
        <dbReference type="ARBA" id="ARBA00023125"/>
    </source>
</evidence>
<dbReference type="InterPro" id="IPR001387">
    <property type="entry name" value="Cro/C1-type_HTH"/>
</dbReference>
<dbReference type="InterPro" id="IPR010982">
    <property type="entry name" value="Lambda_DNA-bd_dom_sf"/>
</dbReference>